<keyword evidence="3" id="KW-0813">Transport</keyword>
<keyword evidence="5 8" id="KW-0812">Transmembrane</keyword>
<gene>
    <name evidence="9" type="ORF">BBD41_23215</name>
</gene>
<evidence type="ECO:0000313" key="9">
    <source>
        <dbReference type="EMBL" id="ANY75250.1"/>
    </source>
</evidence>
<evidence type="ECO:0000256" key="8">
    <source>
        <dbReference type="SAM" id="Phobius"/>
    </source>
</evidence>
<dbReference type="GO" id="GO:0022857">
    <property type="term" value="F:transmembrane transporter activity"/>
    <property type="evidence" value="ECO:0007669"/>
    <property type="project" value="InterPro"/>
</dbReference>
<feature type="transmembrane region" description="Helical" evidence="8">
    <location>
        <begin position="146"/>
        <end position="167"/>
    </location>
</feature>
<comment type="similarity">
    <text evidence="2">Belongs to the binding-protein-dependent transport system permease family. FecCD subfamily.</text>
</comment>
<evidence type="ECO:0000256" key="3">
    <source>
        <dbReference type="ARBA" id="ARBA00022448"/>
    </source>
</evidence>
<evidence type="ECO:0000256" key="1">
    <source>
        <dbReference type="ARBA" id="ARBA00004651"/>
    </source>
</evidence>
<feature type="transmembrane region" description="Helical" evidence="8">
    <location>
        <begin position="117"/>
        <end position="140"/>
    </location>
</feature>
<dbReference type="PANTHER" id="PTHR30472:SF25">
    <property type="entry name" value="ABC TRANSPORTER PERMEASE PROTEIN MJ0876-RELATED"/>
    <property type="match status" value="1"/>
</dbReference>
<evidence type="ECO:0000256" key="2">
    <source>
        <dbReference type="ARBA" id="ARBA00007935"/>
    </source>
</evidence>
<accession>A0A1B2E5J3</accession>
<dbReference type="InterPro" id="IPR000522">
    <property type="entry name" value="ABC_transptr_permease_BtuC"/>
</dbReference>
<dbReference type="Gene3D" id="1.10.3470.10">
    <property type="entry name" value="ABC transporter involved in vitamin B12 uptake, BtuC"/>
    <property type="match status" value="1"/>
</dbReference>
<proteinExistence type="inferred from homology"/>
<keyword evidence="7 8" id="KW-0472">Membrane</keyword>
<feature type="transmembrane region" description="Helical" evidence="8">
    <location>
        <begin position="84"/>
        <end position="105"/>
    </location>
</feature>
<name>A0A1B2E5J3_9BACL</name>
<feature type="transmembrane region" description="Helical" evidence="8">
    <location>
        <begin position="176"/>
        <end position="198"/>
    </location>
</feature>
<dbReference type="EMBL" id="CP016809">
    <property type="protein sequence ID" value="ANY75250.1"/>
    <property type="molecule type" value="Genomic_DNA"/>
</dbReference>
<reference evidence="9" key="1">
    <citation type="submission" date="2016-08" db="EMBL/GenBank/DDBJ databases">
        <title>Complete Genome Seqeunce of Paenibacillus sp. nov. IHBB 9852 from high altitute lake of Indian trans-Himalayas.</title>
        <authorList>
            <person name="Kiran S."/>
            <person name="Swarnkar M.K."/>
            <person name="Rana A."/>
            <person name="Tewari R."/>
            <person name="Gulati A."/>
        </authorList>
    </citation>
    <scope>NUCLEOTIDE SEQUENCE [LARGE SCALE GENOMIC DNA]</scope>
    <source>
        <strain evidence="9">IHBB 9852</strain>
    </source>
</reference>
<keyword evidence="4" id="KW-1003">Cell membrane</keyword>
<dbReference type="SUPFAM" id="SSF81345">
    <property type="entry name" value="ABC transporter involved in vitamin B12 uptake, BtuC"/>
    <property type="match status" value="1"/>
</dbReference>
<evidence type="ECO:0000256" key="7">
    <source>
        <dbReference type="ARBA" id="ARBA00023136"/>
    </source>
</evidence>
<evidence type="ECO:0000256" key="6">
    <source>
        <dbReference type="ARBA" id="ARBA00022989"/>
    </source>
</evidence>
<comment type="subcellular location">
    <subcellularLocation>
        <location evidence="1">Cell membrane</location>
        <topology evidence="1">Multi-pass membrane protein</topology>
    </subcellularLocation>
</comment>
<dbReference type="KEGG" id="pib:BBD41_23215"/>
<dbReference type="CDD" id="cd06550">
    <property type="entry name" value="TM_ABC_iron-siderophores_like"/>
    <property type="match status" value="1"/>
</dbReference>
<evidence type="ECO:0000256" key="4">
    <source>
        <dbReference type="ARBA" id="ARBA00022475"/>
    </source>
</evidence>
<keyword evidence="6 8" id="KW-1133">Transmembrane helix</keyword>
<evidence type="ECO:0000256" key="5">
    <source>
        <dbReference type="ARBA" id="ARBA00022692"/>
    </source>
</evidence>
<feature type="transmembrane region" description="Helical" evidence="8">
    <location>
        <begin position="334"/>
        <end position="355"/>
    </location>
</feature>
<dbReference type="Pfam" id="PF01032">
    <property type="entry name" value="FecCD"/>
    <property type="match status" value="1"/>
</dbReference>
<dbReference type="PANTHER" id="PTHR30472">
    <property type="entry name" value="FERRIC ENTEROBACTIN TRANSPORT SYSTEM PERMEASE PROTEIN"/>
    <property type="match status" value="1"/>
</dbReference>
<feature type="transmembrane region" description="Helical" evidence="8">
    <location>
        <begin position="266"/>
        <end position="293"/>
    </location>
</feature>
<protein>
    <submittedName>
        <fullName evidence="9">Iron ABC transporter permease</fullName>
    </submittedName>
</protein>
<dbReference type="GO" id="GO:0005886">
    <property type="term" value="C:plasma membrane"/>
    <property type="evidence" value="ECO:0007669"/>
    <property type="project" value="UniProtKB-SubCell"/>
</dbReference>
<dbReference type="InterPro" id="IPR037294">
    <property type="entry name" value="ABC_BtuC-like"/>
</dbReference>
<feature type="transmembrane region" description="Helical" evidence="8">
    <location>
        <begin position="218"/>
        <end position="238"/>
    </location>
</feature>
<dbReference type="AlphaFoldDB" id="A0A1B2E5J3"/>
<dbReference type="GO" id="GO:0033214">
    <property type="term" value="P:siderophore-iron import into cell"/>
    <property type="evidence" value="ECO:0007669"/>
    <property type="project" value="TreeGrafter"/>
</dbReference>
<sequence length="363" mass="39133">MEKSLHHHDLRSSKLRMESIYRGRSLRKLLLLLLLLVLLIITAGAAITKGSAAVPLQELWAMMTGTSADEMNAYIVREVRLPRILMSVVAGISLAAAGTIMQALLRNPLADPFTLGVSSGAAFGAALAIVAGTSVFGMNLVHSGPWLIAFNAFLFGCLAVGVVYGIARMKNSSTTVLLLAGVAIGQLFSAGVSALKYFSNNDALKDLVIWLMGGFWGSGWHVLEILLPLSALALLVLMKYAWDMNALISGEEVALTLGVKVKHIRWVCLVTVTLLASTTIAFTGIIGFIGLVAPHISRMIIGTDYRYLLPCSCLIGALLLLASDTVARLLLMPVEIPVGIVTSFFGAPFFIYLLVKKRREYWT</sequence>
<organism evidence="9">
    <name type="scientific">Paenibacillus ihbetae</name>
    <dbReference type="NCBI Taxonomy" id="1870820"/>
    <lineage>
        <taxon>Bacteria</taxon>
        <taxon>Bacillati</taxon>
        <taxon>Bacillota</taxon>
        <taxon>Bacilli</taxon>
        <taxon>Bacillales</taxon>
        <taxon>Paenibacillaceae</taxon>
        <taxon>Paenibacillus</taxon>
    </lineage>
</organism>
<dbReference type="FunFam" id="1.10.3470.10:FF:000001">
    <property type="entry name" value="Vitamin B12 ABC transporter permease BtuC"/>
    <property type="match status" value="1"/>
</dbReference>